<sequence length="83" mass="9085">MFVEAERRRLALDALIHDDDEIAIASATGAELLAGVRLATAGRRDVRLSSSGTGSVEEYTLAVVRYHAALRAHTRRIGRPRKT</sequence>
<protein>
    <submittedName>
        <fullName evidence="1">Uncharacterized protein</fullName>
    </submittedName>
</protein>
<evidence type="ECO:0000313" key="1">
    <source>
        <dbReference type="EMBL" id="ASO19420.1"/>
    </source>
</evidence>
<keyword evidence="2" id="KW-1185">Reference proteome</keyword>
<dbReference type="Proteomes" id="UP000204221">
    <property type="component" value="Chromosome"/>
</dbReference>
<gene>
    <name evidence="1" type="ORF">AHOG_08880</name>
</gene>
<reference evidence="1 2" key="1">
    <citation type="submission" date="2017-07" db="EMBL/GenBank/DDBJ databases">
        <title>Complete genome sequence of Actinoalloteichus hoggarensis DSM 45943, type strain of Actinoalloteichus hoggarensis.</title>
        <authorList>
            <person name="Ruckert C."/>
            <person name="Nouioui I."/>
            <person name="Willmese J."/>
            <person name="van Wezel G."/>
            <person name="Klenk H.-P."/>
            <person name="Kalinowski J."/>
            <person name="Zotchev S.B."/>
        </authorList>
    </citation>
    <scope>NUCLEOTIDE SEQUENCE [LARGE SCALE GENOMIC DNA]</scope>
    <source>
        <strain evidence="1 2">DSM 45943</strain>
    </source>
</reference>
<dbReference type="EMBL" id="CP022521">
    <property type="protein sequence ID" value="ASO19420.1"/>
    <property type="molecule type" value="Genomic_DNA"/>
</dbReference>
<dbReference type="KEGG" id="ahg:AHOG_08880"/>
<organism evidence="1 2">
    <name type="scientific">Actinoalloteichus hoggarensis</name>
    <dbReference type="NCBI Taxonomy" id="1470176"/>
    <lineage>
        <taxon>Bacteria</taxon>
        <taxon>Bacillati</taxon>
        <taxon>Actinomycetota</taxon>
        <taxon>Actinomycetes</taxon>
        <taxon>Pseudonocardiales</taxon>
        <taxon>Pseudonocardiaceae</taxon>
        <taxon>Actinoalloteichus</taxon>
    </lineage>
</organism>
<name>A0A221W116_9PSEU</name>
<dbReference type="Gene3D" id="3.40.50.1010">
    <property type="entry name" value="5'-nuclease"/>
    <property type="match status" value="1"/>
</dbReference>
<dbReference type="RefSeq" id="WP_211290558.1">
    <property type="nucleotide sequence ID" value="NZ_CP022521.1"/>
</dbReference>
<dbReference type="AlphaFoldDB" id="A0A221W116"/>
<accession>A0A221W116</accession>
<evidence type="ECO:0000313" key="2">
    <source>
        <dbReference type="Proteomes" id="UP000204221"/>
    </source>
</evidence>
<proteinExistence type="predicted"/>